<dbReference type="RefSeq" id="WP_163946834.1">
    <property type="nucleotide sequence ID" value="NZ_JAAFZH010000003.1"/>
</dbReference>
<keyword evidence="2" id="KW-1185">Reference proteome</keyword>
<dbReference type="Proteomes" id="UP000474175">
    <property type="component" value="Unassembled WGS sequence"/>
</dbReference>
<sequence length="104" mass="12244">MSANNLTKEGFLKTDDYNEYTVGYWRKRFTELRPQLKRNWHSQLAEFEPALDSLKGANEMRAVSHGKASLVVTQRIVNELEKMLSKKPGRRRINRTPLERLNLR</sequence>
<dbReference type="EMBL" id="JAAFZH010000003">
    <property type="protein sequence ID" value="NDU95262.1"/>
    <property type="molecule type" value="Genomic_DNA"/>
</dbReference>
<proteinExistence type="predicted"/>
<evidence type="ECO:0000313" key="1">
    <source>
        <dbReference type="EMBL" id="NDU95262.1"/>
    </source>
</evidence>
<organism evidence="1 2">
    <name type="scientific">Spirosoma terrae</name>
    <dbReference type="NCBI Taxonomy" id="1968276"/>
    <lineage>
        <taxon>Bacteria</taxon>
        <taxon>Pseudomonadati</taxon>
        <taxon>Bacteroidota</taxon>
        <taxon>Cytophagia</taxon>
        <taxon>Cytophagales</taxon>
        <taxon>Cytophagaceae</taxon>
        <taxon>Spirosoma</taxon>
    </lineage>
</organism>
<dbReference type="AlphaFoldDB" id="A0A6L9L7E8"/>
<gene>
    <name evidence="1" type="ORF">GK108_10300</name>
</gene>
<name>A0A6L9L7E8_9BACT</name>
<accession>A0A6L9L7E8</accession>
<evidence type="ECO:0000313" key="2">
    <source>
        <dbReference type="Proteomes" id="UP000474175"/>
    </source>
</evidence>
<protein>
    <submittedName>
        <fullName evidence="1">PIN domain-containing protein</fullName>
    </submittedName>
</protein>
<reference evidence="1 2" key="1">
    <citation type="submission" date="2020-02" db="EMBL/GenBank/DDBJ databases">
        <title>Draft genome sequence of two Spirosoma agri KCTC 52727 and Spirosoma terrae KCTC 52035.</title>
        <authorList>
            <person name="Rojas J."/>
            <person name="Ambika Manirajan B."/>
            <person name="Suarez C."/>
            <person name="Ratering S."/>
            <person name="Schnell S."/>
        </authorList>
    </citation>
    <scope>NUCLEOTIDE SEQUENCE [LARGE SCALE GENOMIC DNA]</scope>
    <source>
        <strain evidence="1 2">KCTC 52035</strain>
    </source>
</reference>
<comment type="caution">
    <text evidence="1">The sequence shown here is derived from an EMBL/GenBank/DDBJ whole genome shotgun (WGS) entry which is preliminary data.</text>
</comment>